<name>A0A8J6MY27_9DELT</name>
<gene>
    <name evidence="1" type="ORF">H8E19_00165</name>
</gene>
<reference evidence="1 2" key="1">
    <citation type="submission" date="2020-08" db="EMBL/GenBank/DDBJ databases">
        <title>Bridging the membrane lipid divide: bacteria of the FCB group superphylum have the potential to synthesize archaeal ether lipids.</title>
        <authorList>
            <person name="Villanueva L."/>
            <person name="Von Meijenfeldt F.A.B."/>
            <person name="Westbye A.B."/>
            <person name="Yadav S."/>
            <person name="Hopmans E.C."/>
            <person name="Dutilh B.E."/>
            <person name="Sinninghe Damste J.S."/>
        </authorList>
    </citation>
    <scope>NUCLEOTIDE SEQUENCE [LARGE SCALE GENOMIC DNA]</scope>
    <source>
        <strain evidence="1">NIOZ-UU27</strain>
    </source>
</reference>
<accession>A0A8J6MY27</accession>
<dbReference type="EMBL" id="JACNJD010000014">
    <property type="protein sequence ID" value="MBC8175786.1"/>
    <property type="molecule type" value="Genomic_DNA"/>
</dbReference>
<comment type="caution">
    <text evidence="1">The sequence shown here is derived from an EMBL/GenBank/DDBJ whole genome shotgun (WGS) entry which is preliminary data.</text>
</comment>
<feature type="non-terminal residue" evidence="1">
    <location>
        <position position="290"/>
    </location>
</feature>
<organism evidence="1 2">
    <name type="scientific">Candidatus Desulfacyla euxinica</name>
    <dbReference type="NCBI Taxonomy" id="2841693"/>
    <lineage>
        <taxon>Bacteria</taxon>
        <taxon>Deltaproteobacteria</taxon>
        <taxon>Candidatus Desulfacyla</taxon>
    </lineage>
</organism>
<evidence type="ECO:0000313" key="2">
    <source>
        <dbReference type="Proteomes" id="UP000650524"/>
    </source>
</evidence>
<evidence type="ECO:0000313" key="1">
    <source>
        <dbReference type="EMBL" id="MBC8175786.1"/>
    </source>
</evidence>
<sequence>MADELNRRIDLSGKVIQISENNFWKRGTRLNLPFSAVLSDALSAAISERGATITVQEVGHKPLKLVGTYGTEGPQLVINVQVRQMGETASRDIAVARAGLPEAGLDQAWFKPEFDRVARTLIRLLEENYLGLDYHIQLEISPLQPSFPGQPPLLIGEEFRKFLETAVAGSALLGASSFGQKSAACRLEGTYARAGNKMNFHVRISNPDGRRLSSAVFDVWLADIPTNLLKPVSEKAFVGKGTAVISHQCRLNEKPCPPKSVLINRALRTVKLLAMRDLGERAGINMNSLS</sequence>
<dbReference type="Proteomes" id="UP000650524">
    <property type="component" value="Unassembled WGS sequence"/>
</dbReference>
<proteinExistence type="predicted"/>
<protein>
    <submittedName>
        <fullName evidence="1">Uncharacterized protein</fullName>
    </submittedName>
</protein>
<dbReference type="AlphaFoldDB" id="A0A8J6MY27"/>